<proteinExistence type="inferred from homology"/>
<dbReference type="InterPro" id="IPR000194">
    <property type="entry name" value="ATPase_F1/V1/A1_a/bsu_nucl-bd"/>
</dbReference>
<reference evidence="16" key="1">
    <citation type="submission" date="2023-01" db="EMBL/GenBank/DDBJ databases">
        <title>Key to firefly adult light organ development and bioluminescence: homeobox transcription factors regulate luciferase expression and transportation to peroxisome.</title>
        <authorList>
            <person name="Fu X."/>
        </authorList>
    </citation>
    <scope>NUCLEOTIDE SEQUENCE [LARGE SCALE GENOMIC DNA]</scope>
</reference>
<evidence type="ECO:0000256" key="4">
    <source>
        <dbReference type="ARBA" id="ARBA00022741"/>
    </source>
</evidence>
<dbReference type="InterPro" id="IPR023366">
    <property type="entry name" value="ATP_synth_asu-like_sf"/>
</dbReference>
<comment type="subcellular location">
    <subcellularLocation>
        <location evidence="1">Membrane</location>
    </subcellularLocation>
</comment>
<keyword evidence="16" id="KW-1185">Reference proteome</keyword>
<dbReference type="CDD" id="cd01132">
    <property type="entry name" value="F1-ATPase_alpha_CD"/>
    <property type="match status" value="1"/>
</dbReference>
<evidence type="ECO:0000256" key="11">
    <source>
        <dbReference type="RuleBase" id="RU000339"/>
    </source>
</evidence>
<dbReference type="FunFam" id="2.40.30.20:FF:000001">
    <property type="entry name" value="ATP synthase subunit alpha"/>
    <property type="match status" value="1"/>
</dbReference>
<dbReference type="InterPro" id="IPR004100">
    <property type="entry name" value="ATPase_F1/V1/A1_a/bsu_N"/>
</dbReference>
<evidence type="ECO:0000256" key="2">
    <source>
        <dbReference type="ARBA" id="ARBA00008936"/>
    </source>
</evidence>
<dbReference type="Pfam" id="PF00306">
    <property type="entry name" value="ATP-synt_ab_C"/>
    <property type="match status" value="1"/>
</dbReference>
<dbReference type="GO" id="GO:0043531">
    <property type="term" value="F:ADP binding"/>
    <property type="evidence" value="ECO:0007669"/>
    <property type="project" value="TreeGrafter"/>
</dbReference>
<dbReference type="CDD" id="cd18116">
    <property type="entry name" value="ATP-synt_F1_alpha_N"/>
    <property type="match status" value="1"/>
</dbReference>
<feature type="domain" description="ATPase F1/V1/A1 complex alpha/beta subunit nucleotide-binding" evidence="12">
    <location>
        <begin position="190"/>
        <end position="413"/>
    </location>
</feature>
<dbReference type="EMBL" id="JARPUR010000001">
    <property type="protein sequence ID" value="KAK4885332.1"/>
    <property type="molecule type" value="Genomic_DNA"/>
</dbReference>
<dbReference type="Pfam" id="PF02874">
    <property type="entry name" value="ATP-synt_ab_N"/>
    <property type="match status" value="1"/>
</dbReference>
<dbReference type="PROSITE" id="PS00152">
    <property type="entry name" value="ATPASE_ALPHA_BETA"/>
    <property type="match status" value="1"/>
</dbReference>
<dbReference type="GO" id="GO:0005739">
    <property type="term" value="C:mitochondrion"/>
    <property type="evidence" value="ECO:0007669"/>
    <property type="project" value="UniProtKB-ARBA"/>
</dbReference>
<dbReference type="Gene3D" id="1.20.150.20">
    <property type="entry name" value="ATP synthase alpha/beta chain, C-terminal domain"/>
    <property type="match status" value="1"/>
</dbReference>
<accession>A0AAN7SJN2</accession>
<evidence type="ECO:0000259" key="13">
    <source>
        <dbReference type="Pfam" id="PF00306"/>
    </source>
</evidence>
<dbReference type="SUPFAM" id="SSF52540">
    <property type="entry name" value="P-loop containing nucleoside triphosphate hydrolases"/>
    <property type="match status" value="1"/>
</dbReference>
<dbReference type="GO" id="GO:0045259">
    <property type="term" value="C:proton-transporting ATP synthase complex"/>
    <property type="evidence" value="ECO:0007669"/>
    <property type="project" value="UniProtKB-KW"/>
</dbReference>
<dbReference type="InterPro" id="IPR038376">
    <property type="entry name" value="ATP_synth_asu_C_sf"/>
</dbReference>
<evidence type="ECO:0000313" key="15">
    <source>
        <dbReference type="EMBL" id="KAK4885332.1"/>
    </source>
</evidence>
<sequence>MSLLSARLAASAARRLPNAVSQVTGAVAPAAVVSSRKIHLTTNNRGAEISQILEERILGSAPKADLDETGRVLSIGDGIARVYGLKNVQAEEMVEFSSGLKGMSLNLEPDNVGVVVFGNDKLIKEGDIVKRTGAIVDVPVGTELLGRVVDALGNPIDGKGPLNNKTRFRVGIKAPGIIPRVSVKEPMQTGIKAVDSLVPIGRGQRELIIGDRQTGKTALAIDTIINQKRFNDAEDEKKKLYCIYVAIGQKRSTVAQILKRLTDSGADKYTIIVSATASDAAPLQYLAPYSGCAMGEFFRDNGKHALIIYDDLSKQAVAYRQMSLLLRRPPGREAYPGDVFYLHSRLLERAAKMSDANGGGSLTALPVIETQAGDVSAYIPTNVISITDGQIFLETELFYKGIRPAINVGLSVSRVGSAAQTKAMKQVAGSMKLELAQYREVAAFAQFGSDLDAATQQLLNRGVRLTELLKQGQYVPMAIEEQVAIIYCGVRGHLDKLDPSKITSFEKEFSQHMKSQHSIILQTIAKEGKISEDIDAKLKKIVVDFLAAYSEKRKKSSEKASSYRKNCADPYEFLIPSFTSSTSYEVQAKEVPLEEVVAESLNDEKESNICESSKRVDLEENNDFIMPKLTPVNEDIALWNAVLTDTMIDFVIKYPPKNIGDITSLKYLYNDSDQTYYRGLTNELFYRRLPSGAKKKENG</sequence>
<comment type="similarity">
    <text evidence="2 11">Belongs to the ATPase alpha/beta chains family.</text>
</comment>
<evidence type="ECO:0000256" key="9">
    <source>
        <dbReference type="ARBA" id="ARBA00023196"/>
    </source>
</evidence>
<dbReference type="Pfam" id="PF00006">
    <property type="entry name" value="ATP-synt_ab"/>
    <property type="match status" value="1"/>
</dbReference>
<dbReference type="Gene3D" id="2.40.30.20">
    <property type="match status" value="1"/>
</dbReference>
<gene>
    <name evidence="15" type="ORF">RN001_001603</name>
</gene>
<evidence type="ECO:0000256" key="7">
    <source>
        <dbReference type="ARBA" id="ARBA00023065"/>
    </source>
</evidence>
<dbReference type="CDD" id="cd18113">
    <property type="entry name" value="ATP-synt_F1_alpha_C"/>
    <property type="match status" value="1"/>
</dbReference>
<keyword evidence="5 11" id="KW-0375">Hydrogen ion transport</keyword>
<dbReference type="InterPro" id="IPR027417">
    <property type="entry name" value="P-loop_NTPase"/>
</dbReference>
<feature type="domain" description="ATPase F1/V1/A1 complex alpha/beta subunit N-terminal" evidence="14">
    <location>
        <begin position="68"/>
        <end position="133"/>
    </location>
</feature>
<keyword evidence="9" id="KW-0139">CF(1)</keyword>
<dbReference type="Proteomes" id="UP001353858">
    <property type="component" value="Unassembled WGS sequence"/>
</dbReference>
<dbReference type="AlphaFoldDB" id="A0AAN7SJN2"/>
<dbReference type="FunFam" id="3.40.50.300:FF:002432">
    <property type="entry name" value="ATP synthase subunit alpha, mitochondrial"/>
    <property type="match status" value="1"/>
</dbReference>
<evidence type="ECO:0000259" key="12">
    <source>
        <dbReference type="Pfam" id="PF00006"/>
    </source>
</evidence>
<dbReference type="SUPFAM" id="SSF50615">
    <property type="entry name" value="N-terminal domain of alpha and beta subunits of F1 ATP synthase"/>
    <property type="match status" value="1"/>
</dbReference>
<keyword evidence="4" id="KW-0547">Nucleotide-binding</keyword>
<evidence type="ECO:0000256" key="10">
    <source>
        <dbReference type="ARBA" id="ARBA00023310"/>
    </source>
</evidence>
<name>A0AAN7SJN2_9COLE</name>
<keyword evidence="6" id="KW-0067">ATP-binding</keyword>
<dbReference type="PANTHER" id="PTHR48082:SF2">
    <property type="entry name" value="ATP SYNTHASE SUBUNIT ALPHA, MITOCHONDRIAL"/>
    <property type="match status" value="1"/>
</dbReference>
<evidence type="ECO:0008006" key="17">
    <source>
        <dbReference type="Google" id="ProtNLM"/>
    </source>
</evidence>
<evidence type="ECO:0000256" key="8">
    <source>
        <dbReference type="ARBA" id="ARBA00023136"/>
    </source>
</evidence>
<dbReference type="GO" id="GO:0046933">
    <property type="term" value="F:proton-transporting ATP synthase activity, rotational mechanism"/>
    <property type="evidence" value="ECO:0007669"/>
    <property type="project" value="InterPro"/>
</dbReference>
<evidence type="ECO:0000256" key="3">
    <source>
        <dbReference type="ARBA" id="ARBA00022448"/>
    </source>
</evidence>
<dbReference type="GO" id="GO:0005524">
    <property type="term" value="F:ATP binding"/>
    <property type="evidence" value="ECO:0007669"/>
    <property type="project" value="UniProtKB-KW"/>
</dbReference>
<keyword evidence="10" id="KW-0066">ATP synthesis</keyword>
<protein>
    <recommendedName>
        <fullName evidence="17">ATP synthase subunit alpha</fullName>
    </recommendedName>
</protein>
<keyword evidence="3 11" id="KW-0813">Transport</keyword>
<evidence type="ECO:0000256" key="1">
    <source>
        <dbReference type="ARBA" id="ARBA00004370"/>
    </source>
</evidence>
<dbReference type="Gene3D" id="3.40.50.300">
    <property type="entry name" value="P-loop containing nucleotide triphosphate hydrolases"/>
    <property type="match status" value="1"/>
</dbReference>
<keyword evidence="8" id="KW-0472">Membrane</keyword>
<dbReference type="SUPFAM" id="SSF47917">
    <property type="entry name" value="C-terminal domain of alpha and beta subunits of F1 ATP synthase"/>
    <property type="match status" value="1"/>
</dbReference>
<evidence type="ECO:0000313" key="16">
    <source>
        <dbReference type="Proteomes" id="UP001353858"/>
    </source>
</evidence>
<dbReference type="NCBIfam" id="NF009884">
    <property type="entry name" value="PRK13343.1"/>
    <property type="match status" value="1"/>
</dbReference>
<organism evidence="15 16">
    <name type="scientific">Aquatica leii</name>
    <dbReference type="NCBI Taxonomy" id="1421715"/>
    <lineage>
        <taxon>Eukaryota</taxon>
        <taxon>Metazoa</taxon>
        <taxon>Ecdysozoa</taxon>
        <taxon>Arthropoda</taxon>
        <taxon>Hexapoda</taxon>
        <taxon>Insecta</taxon>
        <taxon>Pterygota</taxon>
        <taxon>Neoptera</taxon>
        <taxon>Endopterygota</taxon>
        <taxon>Coleoptera</taxon>
        <taxon>Polyphaga</taxon>
        <taxon>Elateriformia</taxon>
        <taxon>Elateroidea</taxon>
        <taxon>Lampyridae</taxon>
        <taxon>Luciolinae</taxon>
        <taxon>Aquatica</taxon>
    </lineage>
</organism>
<feature type="domain" description="ATP synthase alpha subunit C-terminal" evidence="13">
    <location>
        <begin position="420"/>
        <end position="545"/>
    </location>
</feature>
<dbReference type="InterPro" id="IPR020003">
    <property type="entry name" value="ATPase_a/bsu_AS"/>
</dbReference>
<dbReference type="InterPro" id="IPR005294">
    <property type="entry name" value="ATP_synth_F1_asu"/>
</dbReference>
<dbReference type="HAMAP" id="MF_01346">
    <property type="entry name" value="ATP_synth_alpha_bact"/>
    <property type="match status" value="1"/>
</dbReference>
<comment type="caution">
    <text evidence="15">The sequence shown here is derived from an EMBL/GenBank/DDBJ whole genome shotgun (WGS) entry which is preliminary data.</text>
</comment>
<dbReference type="InterPro" id="IPR036121">
    <property type="entry name" value="ATPase_F1/V1/A1_a/bsu_N_sf"/>
</dbReference>
<dbReference type="PANTHER" id="PTHR48082">
    <property type="entry name" value="ATP SYNTHASE SUBUNIT ALPHA, MITOCHONDRIAL"/>
    <property type="match status" value="1"/>
</dbReference>
<dbReference type="NCBIfam" id="TIGR00962">
    <property type="entry name" value="atpA"/>
    <property type="match status" value="1"/>
</dbReference>
<evidence type="ECO:0000259" key="14">
    <source>
        <dbReference type="Pfam" id="PF02874"/>
    </source>
</evidence>
<keyword evidence="7 11" id="KW-0406">Ion transport</keyword>
<evidence type="ECO:0000256" key="6">
    <source>
        <dbReference type="ARBA" id="ARBA00022840"/>
    </source>
</evidence>
<dbReference type="InterPro" id="IPR033732">
    <property type="entry name" value="ATP_synth_F1_a_nt-bd_dom"/>
</dbReference>
<dbReference type="InterPro" id="IPR000793">
    <property type="entry name" value="ATP_synth_asu_C"/>
</dbReference>
<evidence type="ECO:0000256" key="5">
    <source>
        <dbReference type="ARBA" id="ARBA00022781"/>
    </source>
</evidence>
<dbReference type="FunFam" id="1.20.150.20:FF:000001">
    <property type="entry name" value="ATP synthase subunit alpha"/>
    <property type="match status" value="1"/>
</dbReference>